<dbReference type="EMBL" id="CACVKT020009002">
    <property type="protein sequence ID" value="CAC5419199.1"/>
    <property type="molecule type" value="Genomic_DNA"/>
</dbReference>
<keyword evidence="4" id="KW-1185">Reference proteome</keyword>
<evidence type="ECO:0000313" key="3">
    <source>
        <dbReference type="EMBL" id="CAC5419199.1"/>
    </source>
</evidence>
<protein>
    <submittedName>
        <fullName evidence="3">Uncharacterized protein</fullName>
    </submittedName>
</protein>
<organism evidence="3 4">
    <name type="scientific">Mytilus coruscus</name>
    <name type="common">Sea mussel</name>
    <dbReference type="NCBI Taxonomy" id="42192"/>
    <lineage>
        <taxon>Eukaryota</taxon>
        <taxon>Metazoa</taxon>
        <taxon>Spiralia</taxon>
        <taxon>Lophotrochozoa</taxon>
        <taxon>Mollusca</taxon>
        <taxon>Bivalvia</taxon>
        <taxon>Autobranchia</taxon>
        <taxon>Pteriomorphia</taxon>
        <taxon>Mytilida</taxon>
        <taxon>Mytiloidea</taxon>
        <taxon>Mytilidae</taxon>
        <taxon>Mytilinae</taxon>
        <taxon>Mytilus</taxon>
    </lineage>
</organism>
<feature type="signal peptide" evidence="2">
    <location>
        <begin position="1"/>
        <end position="23"/>
    </location>
</feature>
<feature type="compositionally biased region" description="Basic and acidic residues" evidence="1">
    <location>
        <begin position="76"/>
        <end position="87"/>
    </location>
</feature>
<evidence type="ECO:0000256" key="1">
    <source>
        <dbReference type="SAM" id="MobiDB-lite"/>
    </source>
</evidence>
<dbReference type="AlphaFoldDB" id="A0A6J8EEQ5"/>
<keyword evidence="2" id="KW-0732">Signal</keyword>
<sequence length="417" mass="48912">MYSVVIFLLGCLVSFHSVLLVTSEFVYKCTCKEFCSEKEINSTITCGQYVWCCNKTLEGSTDGGKEGSNDGGKSNETLRQDENKGDLSNEDGIDLSNDTSRKEQGDSDIDSQRDRNNNNSVDHDKTIHLHKTVGNFERPVASKSSVFRNDIQYSIYPTQNYPKEKRLVGYSNKLYNGATPFRLFVDRHKHHSHDSKQWFPNDHVMHKSVGSNQMSLKNKDRNRLGDMHHPIVTGEYQDALVWNLMRSEIRRSREPSYRHPFENGYGVTLDSRNENINFYFGNENRKRSKDISLIEFLDHQITLPPQIQFPTTKVDNKDMFSNRDNHVPLFIHKESVWTDYFRDLKLKRKREKEIEERYRQSSLYELFPLQQSSSVSMDNNMFPFNQVRSMNPWLKSKIIPKFQRQYRHSPREFGMKV</sequence>
<reference evidence="3 4" key="1">
    <citation type="submission" date="2020-06" db="EMBL/GenBank/DDBJ databases">
        <authorList>
            <person name="Li R."/>
            <person name="Bekaert M."/>
        </authorList>
    </citation>
    <scope>NUCLEOTIDE SEQUENCE [LARGE SCALE GENOMIC DNA]</scope>
    <source>
        <strain evidence="4">wild</strain>
    </source>
</reference>
<accession>A0A6J8EEQ5</accession>
<feature type="region of interest" description="Disordered" evidence="1">
    <location>
        <begin position="60"/>
        <end position="130"/>
    </location>
</feature>
<gene>
    <name evidence="3" type="ORF">MCOR_51575</name>
</gene>
<evidence type="ECO:0000256" key="2">
    <source>
        <dbReference type="SAM" id="SignalP"/>
    </source>
</evidence>
<feature type="compositionally biased region" description="Basic and acidic residues" evidence="1">
    <location>
        <begin position="99"/>
        <end position="127"/>
    </location>
</feature>
<proteinExistence type="predicted"/>
<dbReference type="OrthoDB" id="6080914at2759"/>
<evidence type="ECO:0000313" key="4">
    <source>
        <dbReference type="Proteomes" id="UP000507470"/>
    </source>
</evidence>
<name>A0A6J8EEQ5_MYTCO</name>
<feature type="chain" id="PRO_5026697174" evidence="2">
    <location>
        <begin position="24"/>
        <end position="417"/>
    </location>
</feature>
<dbReference type="Proteomes" id="UP000507470">
    <property type="component" value="Unassembled WGS sequence"/>
</dbReference>